<dbReference type="GO" id="GO:0030145">
    <property type="term" value="F:manganese ion binding"/>
    <property type="evidence" value="ECO:0007669"/>
    <property type="project" value="UniProtKB-UniRule"/>
</dbReference>
<protein>
    <recommendedName>
        <fullName evidence="8">Probable cytosol aminopeptidase</fullName>
        <ecNumber evidence="8">3.4.11.1</ecNumber>
    </recommendedName>
    <alternativeName>
        <fullName evidence="8">Leucine aminopeptidase</fullName>
        <shortName evidence="8">LAP</shortName>
        <ecNumber evidence="8">3.4.11.10</ecNumber>
    </alternativeName>
    <alternativeName>
        <fullName evidence="8">Leucyl aminopeptidase</fullName>
    </alternativeName>
</protein>
<comment type="caution">
    <text evidence="10">The sequence shown here is derived from an EMBL/GenBank/DDBJ whole genome shotgun (WGS) entry which is preliminary data.</text>
</comment>
<sequence>MNGHPFSEGQDITVTWKDHTEASQLSMDALVVMVSQKDFEGNALSPSLAPMVQQLRDSRLFGAAFNQIHALPVPDSSGHRAVILVGTGDRPLTSEELRFAAARAAKTALKIQAQSLAWEVPITMMRFTAEQSTITAAQALTEGFILGAHRINQYKRNPPAHHGIKELVLFRKGNADPREADEWRQGIVRGKAAAEATCLARDLTNLPGNMLVPEDLTKHAQRIARQYGMESRTLDVEEQKALGMGGLLSVGQGSTHPPRMIVMKYQGRDSWDDVIGLVGKGITFDTGGISLKKRLGMEEMISDMAGAAAVLGVMNALGTLKPKVNVVAVIPSAENMPGGSAFKPGDVIRSLSGRTIEVLNTDAEGRVVLADGMTYARQLGAVRLIDVATLTGAVVTALGDVATGAVSNDDTFLQELILASKRSGEKVWPLPAYKEFWDMLKSDVADIRNSTGGKGAAITAGLFIGTFAEGLPWVHLDIAGTAYVQKERGVSPKGGTGVMVRTLLEWILSQAASS</sequence>
<evidence type="ECO:0000313" key="11">
    <source>
        <dbReference type="Proteomes" id="UP000517523"/>
    </source>
</evidence>
<dbReference type="NCBIfam" id="NF002073">
    <property type="entry name" value="PRK00913.1-2"/>
    <property type="match status" value="1"/>
</dbReference>
<feature type="binding site" evidence="8">
    <location>
        <position position="303"/>
    </location>
    <ligand>
        <name>Mn(2+)</name>
        <dbReference type="ChEBI" id="CHEBI:29035"/>
        <label>2</label>
    </ligand>
</feature>
<dbReference type="HAMAP" id="MF_00181">
    <property type="entry name" value="Cytosol_peptidase_M17"/>
    <property type="match status" value="1"/>
</dbReference>
<comment type="subcellular location">
    <subcellularLocation>
        <location evidence="8">Cytoplasm</location>
    </subcellularLocation>
</comment>
<dbReference type="PANTHER" id="PTHR11963">
    <property type="entry name" value="LEUCINE AMINOPEPTIDASE-RELATED"/>
    <property type="match status" value="1"/>
</dbReference>
<feature type="binding site" evidence="8">
    <location>
        <position position="364"/>
    </location>
    <ligand>
        <name>Mn(2+)</name>
        <dbReference type="ChEBI" id="CHEBI:29035"/>
        <label>1</label>
    </ligand>
</feature>
<comment type="function">
    <text evidence="7 8">Presumably involved in the processing and regular turnover of intracellular proteins. Catalyzes the removal of unsubstituted N-terminal amino acids from various peptides.</text>
</comment>
<dbReference type="EC" id="3.4.11.1" evidence="8"/>
<comment type="cofactor">
    <cofactor evidence="8">
        <name>Mn(2+)</name>
        <dbReference type="ChEBI" id="CHEBI:29035"/>
    </cofactor>
    <text evidence="8">Binds 2 manganese ions per subunit.</text>
</comment>
<keyword evidence="8" id="KW-0963">Cytoplasm</keyword>
<keyword evidence="8" id="KW-0464">Manganese</keyword>
<comment type="similarity">
    <text evidence="3 8">Belongs to the peptidase M17 family.</text>
</comment>
<feature type="binding site" evidence="8">
    <location>
        <position position="285"/>
    </location>
    <ligand>
        <name>Mn(2+)</name>
        <dbReference type="ChEBI" id="CHEBI:29035"/>
        <label>2</label>
    </ligand>
</feature>
<dbReference type="EMBL" id="JACHXJ010000003">
    <property type="protein sequence ID" value="MBB3129356.1"/>
    <property type="molecule type" value="Genomic_DNA"/>
</dbReference>
<feature type="binding site" evidence="8">
    <location>
        <position position="364"/>
    </location>
    <ligand>
        <name>Mn(2+)</name>
        <dbReference type="ChEBI" id="CHEBI:29035"/>
        <label>2</label>
    </ligand>
</feature>
<dbReference type="CDD" id="cd00433">
    <property type="entry name" value="Peptidase_M17"/>
    <property type="match status" value="1"/>
</dbReference>
<evidence type="ECO:0000256" key="6">
    <source>
        <dbReference type="ARBA" id="ARBA00022801"/>
    </source>
</evidence>
<evidence type="ECO:0000259" key="9">
    <source>
        <dbReference type="PROSITE" id="PS00631"/>
    </source>
</evidence>
<accession>A0A839TRA7</accession>
<evidence type="ECO:0000256" key="8">
    <source>
        <dbReference type="HAMAP-Rule" id="MF_00181"/>
    </source>
</evidence>
<evidence type="ECO:0000256" key="4">
    <source>
        <dbReference type="ARBA" id="ARBA00022438"/>
    </source>
</evidence>
<dbReference type="GO" id="GO:0005737">
    <property type="term" value="C:cytoplasm"/>
    <property type="evidence" value="ECO:0007669"/>
    <property type="project" value="UniProtKB-SubCell"/>
</dbReference>
<dbReference type="InterPro" id="IPR000819">
    <property type="entry name" value="Peptidase_M17_C"/>
</dbReference>
<dbReference type="GO" id="GO:0006508">
    <property type="term" value="P:proteolysis"/>
    <property type="evidence" value="ECO:0007669"/>
    <property type="project" value="UniProtKB-KW"/>
</dbReference>
<keyword evidence="4 8" id="KW-0031">Aminopeptidase</keyword>
<feature type="binding site" evidence="8">
    <location>
        <position position="285"/>
    </location>
    <ligand>
        <name>Mn(2+)</name>
        <dbReference type="ChEBI" id="CHEBI:29035"/>
        <label>1</label>
    </ligand>
</feature>
<dbReference type="InterPro" id="IPR011356">
    <property type="entry name" value="Leucine_aapep/pepB"/>
</dbReference>
<name>A0A839TRA7_9BACL</name>
<feature type="binding site" evidence="8">
    <location>
        <position position="362"/>
    </location>
    <ligand>
        <name>Mn(2+)</name>
        <dbReference type="ChEBI" id="CHEBI:29035"/>
        <label>1</label>
    </ligand>
</feature>
<dbReference type="PRINTS" id="PR00481">
    <property type="entry name" value="LAMNOPPTDASE"/>
</dbReference>
<comment type="catalytic activity">
    <reaction evidence="1 8">
        <text>Release of an N-terminal amino acid, Xaa-|-Yaa-, in which Xaa is preferably Leu, but may be other amino acids including Pro although not Arg or Lys, and Yaa may be Pro. Amino acid amides and methyl esters are also readily hydrolyzed, but rates on arylamides are exceedingly low.</text>
        <dbReference type="EC" id="3.4.11.1"/>
    </reaction>
</comment>
<organism evidence="10 11">
    <name type="scientific">Paenibacillus rhizosphaerae</name>
    <dbReference type="NCBI Taxonomy" id="297318"/>
    <lineage>
        <taxon>Bacteria</taxon>
        <taxon>Bacillati</taxon>
        <taxon>Bacillota</taxon>
        <taxon>Bacilli</taxon>
        <taxon>Bacillales</taxon>
        <taxon>Paenibacillaceae</taxon>
        <taxon>Paenibacillus</taxon>
    </lineage>
</organism>
<proteinExistence type="inferred from homology"/>
<dbReference type="InterPro" id="IPR023042">
    <property type="entry name" value="Peptidase_M17_leu_NH2_pept"/>
</dbReference>
<evidence type="ECO:0000256" key="3">
    <source>
        <dbReference type="ARBA" id="ARBA00009528"/>
    </source>
</evidence>
<feature type="binding site" evidence="8">
    <location>
        <position position="280"/>
    </location>
    <ligand>
        <name>Mn(2+)</name>
        <dbReference type="ChEBI" id="CHEBI:29035"/>
        <label>2</label>
    </ligand>
</feature>
<evidence type="ECO:0000313" key="10">
    <source>
        <dbReference type="EMBL" id="MBB3129356.1"/>
    </source>
</evidence>
<dbReference type="SUPFAM" id="SSF53187">
    <property type="entry name" value="Zn-dependent exopeptidases"/>
    <property type="match status" value="1"/>
</dbReference>
<comment type="catalytic activity">
    <reaction evidence="2 8">
        <text>Release of an N-terminal amino acid, preferentially leucine, but not glutamic or aspartic acids.</text>
        <dbReference type="EC" id="3.4.11.10"/>
    </reaction>
</comment>
<reference evidence="10 11" key="1">
    <citation type="submission" date="2020-08" db="EMBL/GenBank/DDBJ databases">
        <title>Genomic Encyclopedia of Type Strains, Phase III (KMG-III): the genomes of soil and plant-associated and newly described type strains.</title>
        <authorList>
            <person name="Whitman W."/>
        </authorList>
    </citation>
    <scope>NUCLEOTIDE SEQUENCE [LARGE SCALE GENOMIC DNA]</scope>
    <source>
        <strain evidence="10 11">CECT 5831</strain>
    </source>
</reference>
<dbReference type="InterPro" id="IPR008283">
    <property type="entry name" value="Peptidase_M17_N"/>
</dbReference>
<dbReference type="Gene3D" id="3.40.630.10">
    <property type="entry name" value="Zn peptidases"/>
    <property type="match status" value="1"/>
</dbReference>
<evidence type="ECO:0000256" key="5">
    <source>
        <dbReference type="ARBA" id="ARBA00022670"/>
    </source>
</evidence>
<dbReference type="SUPFAM" id="SSF52949">
    <property type="entry name" value="Macro domain-like"/>
    <property type="match status" value="1"/>
</dbReference>
<feature type="domain" description="Cytosol aminopeptidase" evidence="9">
    <location>
        <begin position="360"/>
        <end position="367"/>
    </location>
</feature>
<dbReference type="InterPro" id="IPR043472">
    <property type="entry name" value="Macro_dom-like"/>
</dbReference>
<evidence type="ECO:0000256" key="2">
    <source>
        <dbReference type="ARBA" id="ARBA00000967"/>
    </source>
</evidence>
<dbReference type="Proteomes" id="UP000517523">
    <property type="component" value="Unassembled WGS sequence"/>
</dbReference>
<gene>
    <name evidence="8" type="primary">pepA</name>
    <name evidence="10" type="ORF">FHS19_004031</name>
</gene>
<keyword evidence="8" id="KW-0479">Metal-binding</keyword>
<keyword evidence="6 8" id="KW-0378">Hydrolase</keyword>
<dbReference type="Gene3D" id="3.40.220.10">
    <property type="entry name" value="Leucine Aminopeptidase, subunit E, domain 1"/>
    <property type="match status" value="1"/>
</dbReference>
<dbReference type="Pfam" id="PF02789">
    <property type="entry name" value="Peptidase_M17_N"/>
    <property type="match status" value="1"/>
</dbReference>
<evidence type="ECO:0000256" key="1">
    <source>
        <dbReference type="ARBA" id="ARBA00000135"/>
    </source>
</evidence>
<evidence type="ECO:0000256" key="7">
    <source>
        <dbReference type="ARBA" id="ARBA00049972"/>
    </source>
</evidence>
<dbReference type="GO" id="GO:0070006">
    <property type="term" value="F:metalloaminopeptidase activity"/>
    <property type="evidence" value="ECO:0007669"/>
    <property type="project" value="InterPro"/>
</dbReference>
<dbReference type="PROSITE" id="PS00631">
    <property type="entry name" value="CYTOSOL_AP"/>
    <property type="match status" value="1"/>
</dbReference>
<dbReference type="Pfam" id="PF00883">
    <property type="entry name" value="Peptidase_M17"/>
    <property type="match status" value="1"/>
</dbReference>
<keyword evidence="5 8" id="KW-0645">Protease</keyword>
<dbReference type="NCBIfam" id="NF002083">
    <property type="entry name" value="PRK00913.3-5"/>
    <property type="match status" value="1"/>
</dbReference>
<dbReference type="RefSeq" id="WP_183583539.1">
    <property type="nucleotide sequence ID" value="NZ_JACHXJ010000003.1"/>
</dbReference>
<dbReference type="PANTHER" id="PTHR11963:SF23">
    <property type="entry name" value="CYTOSOL AMINOPEPTIDASE"/>
    <property type="match status" value="1"/>
</dbReference>
<feature type="active site" evidence="8">
    <location>
        <position position="366"/>
    </location>
</feature>
<dbReference type="EC" id="3.4.11.10" evidence="8"/>
<feature type="active site" evidence="8">
    <location>
        <position position="292"/>
    </location>
</feature>
<dbReference type="AlphaFoldDB" id="A0A839TRA7"/>